<organism evidence="20 21">
    <name type="scientific">Salix brachista</name>
    <dbReference type="NCBI Taxonomy" id="2182728"/>
    <lineage>
        <taxon>Eukaryota</taxon>
        <taxon>Viridiplantae</taxon>
        <taxon>Streptophyta</taxon>
        <taxon>Embryophyta</taxon>
        <taxon>Tracheophyta</taxon>
        <taxon>Spermatophyta</taxon>
        <taxon>Magnoliopsida</taxon>
        <taxon>eudicotyledons</taxon>
        <taxon>Gunneridae</taxon>
        <taxon>Pentapetalae</taxon>
        <taxon>rosids</taxon>
        <taxon>fabids</taxon>
        <taxon>Malpighiales</taxon>
        <taxon>Salicaceae</taxon>
        <taxon>Saliceae</taxon>
        <taxon>Salix</taxon>
    </lineage>
</organism>
<evidence type="ECO:0000259" key="19">
    <source>
        <dbReference type="PROSITE" id="PS50011"/>
    </source>
</evidence>
<evidence type="ECO:0000256" key="15">
    <source>
        <dbReference type="ARBA" id="ARBA00023170"/>
    </source>
</evidence>
<evidence type="ECO:0000256" key="12">
    <source>
        <dbReference type="ARBA" id="ARBA00022840"/>
    </source>
</evidence>
<reference evidence="21" key="1">
    <citation type="journal article" date="2019" name="Gigascience">
        <title>De novo genome assembly of the endangered Acer yangbiense, a plant species with extremely small populations endemic to Yunnan Province, China.</title>
        <authorList>
            <person name="Yang J."/>
            <person name="Wariss H.M."/>
            <person name="Tao L."/>
            <person name="Zhang R."/>
            <person name="Yun Q."/>
            <person name="Hollingsworth P."/>
            <person name="Dao Z."/>
            <person name="Luo G."/>
            <person name="Guo H."/>
            <person name="Ma Y."/>
            <person name="Sun W."/>
        </authorList>
    </citation>
    <scope>NUCLEOTIDE SEQUENCE [LARGE SCALE GENOMIC DNA]</scope>
    <source>
        <strain evidence="21">cv. br00</strain>
    </source>
</reference>
<evidence type="ECO:0000256" key="13">
    <source>
        <dbReference type="ARBA" id="ARBA00022989"/>
    </source>
</evidence>
<dbReference type="PROSITE" id="PS00107">
    <property type="entry name" value="PROTEIN_KINASE_ATP"/>
    <property type="match status" value="1"/>
</dbReference>
<evidence type="ECO:0000256" key="18">
    <source>
        <dbReference type="SAM" id="Phobius"/>
    </source>
</evidence>
<keyword evidence="15" id="KW-0675">Receptor</keyword>
<dbReference type="Gene3D" id="1.10.510.10">
    <property type="entry name" value="Transferase(Phosphotransferase) domain 1"/>
    <property type="match status" value="1"/>
</dbReference>
<keyword evidence="12 17" id="KW-0067">ATP-binding</keyword>
<dbReference type="Pfam" id="PF00560">
    <property type="entry name" value="LRR_1"/>
    <property type="match status" value="2"/>
</dbReference>
<keyword evidence="14 18" id="KW-0472">Membrane</keyword>
<dbReference type="Gene3D" id="3.30.200.20">
    <property type="entry name" value="Phosphorylase Kinase, domain 1"/>
    <property type="match status" value="1"/>
</dbReference>
<dbReference type="GO" id="GO:0016020">
    <property type="term" value="C:membrane"/>
    <property type="evidence" value="ECO:0007669"/>
    <property type="project" value="UniProtKB-SubCell"/>
</dbReference>
<dbReference type="PANTHER" id="PTHR45974:SF23">
    <property type="entry name" value="PROTEIN KINASE DOMAIN-CONTAINING PROTEIN"/>
    <property type="match status" value="1"/>
</dbReference>
<comment type="similarity">
    <text evidence="2">Belongs to the protein kinase superfamily. Ser/Thr protein kinase family.</text>
</comment>
<dbReference type="InterPro" id="IPR032675">
    <property type="entry name" value="LRR_dom_sf"/>
</dbReference>
<evidence type="ECO:0000256" key="10">
    <source>
        <dbReference type="ARBA" id="ARBA00022741"/>
    </source>
</evidence>
<evidence type="ECO:0000256" key="4">
    <source>
        <dbReference type="ARBA" id="ARBA00022527"/>
    </source>
</evidence>
<evidence type="ECO:0000256" key="17">
    <source>
        <dbReference type="PROSITE-ProRule" id="PRU10141"/>
    </source>
</evidence>
<dbReference type="Pfam" id="PF08263">
    <property type="entry name" value="LRRNT_2"/>
    <property type="match status" value="1"/>
</dbReference>
<dbReference type="PROSITE" id="PS50011">
    <property type="entry name" value="PROTEIN_KINASE_DOM"/>
    <property type="match status" value="1"/>
</dbReference>
<keyword evidence="4" id="KW-0723">Serine/threonine-protein kinase</keyword>
<dbReference type="Pfam" id="PF00069">
    <property type="entry name" value="Pkinase"/>
    <property type="match status" value="1"/>
</dbReference>
<keyword evidence="10 17" id="KW-0547">Nucleotide-binding</keyword>
<gene>
    <name evidence="20" type="ORF">DKX38_006791</name>
</gene>
<evidence type="ECO:0000256" key="1">
    <source>
        <dbReference type="ARBA" id="ARBA00004479"/>
    </source>
</evidence>
<keyword evidence="21" id="KW-1185">Reference proteome</keyword>
<evidence type="ECO:0000256" key="16">
    <source>
        <dbReference type="ARBA" id="ARBA00023180"/>
    </source>
</evidence>
<keyword evidence="11" id="KW-0418">Kinase</keyword>
<keyword evidence="7 18" id="KW-0812">Transmembrane</keyword>
<dbReference type="InterPro" id="IPR013210">
    <property type="entry name" value="LRR_N_plant-typ"/>
</dbReference>
<sequence>MVNHVAWRLTVAETTKPTTPCLGVALSSCFVLASYRLTIPSLHESELSLFLYQYPAVILMSTLRFCQFGAIIALLQCYFVMLSSAQMTHPTEASALQAVRRKLIDTWGNLDDWQKNDPCTSKWTGVICTGVKNDGYLHVGELRLLHRNLSGTLAPELGLLSYATILNFMWNNISGSIPKEIGKMTSLNLLLLSGNQISGSLPDELGNLPNITKFQLDLNQISGPLPKSFANLSTIKHFHMNNNSFSGQIPPELGTLPKLIHFLLDNNNLSGYLPPELSKIPMLTVLRDFFSYITLAVNLKRSNSGNVIIEYNEMALDVPILQLDNNNFNGTEIPESYGNISTLFKLSLRNCNLKGPVPDLSGIRRLLYALLDNNNLSGDVPSNFWQNLTLGSAAKLTLDFQNNSLTNISGAISPPANVSIKLQGNPVCQRANELNIVRFCGVPTGDTEAPGSSNDSPEGCKTQSCPLSDNFEYVPESPSPCFCAAPLGIGLRLRSPSISDFQPYKFPFQLWITSYLGLDSYQLAIDSFIWEEGPRLRMYLKIFPPFSNDTHKFNTSDIQNLTDQFARFNIPGDDNFGPYDLLNFTLLGPYKDVIPKHPKSGMSRGALLGIVLGAMSLLVAISLVTAFIFYKKHKRFYPIVFKKTSTQKLPFKTESVKEFSFLELEMATNGFDTSKQVGQGGYGKVYKGVLADGTIVAIKRAHARSLQGQNEFFTEIELLSRLHHRNLVPLVGYCFEQEEQMLVYEFMPNGSVGHLLSGNFKRPASFSMRMSIALGSAKGILYLHTEADPPIIHRDIKANNILLDFKFTAKVSDFGISKLAPARDCEGAESHISTIVKGTPGYLDPEYFLTNKLTEKSDVYSLGIVFLELLTGMEPISHGKHIVREVNAACQSGIMFSIVDQKMGPYPSDCVKKFMALALKCCQDEPAERPTMLEVVREVENISYMLQESGPISSEFETSGTLEVDSPALYTPGKPSASSGFLGSDLVSGVFPVIRPR</sequence>
<dbReference type="Proteomes" id="UP000326939">
    <property type="component" value="Chromosome 4"/>
</dbReference>
<dbReference type="SUPFAM" id="SSF56112">
    <property type="entry name" value="Protein kinase-like (PK-like)"/>
    <property type="match status" value="1"/>
</dbReference>
<dbReference type="AlphaFoldDB" id="A0A5N5N341"/>
<dbReference type="PANTHER" id="PTHR45974">
    <property type="entry name" value="RECEPTOR-LIKE PROTEIN 55"/>
    <property type="match status" value="1"/>
</dbReference>
<evidence type="ECO:0000256" key="9">
    <source>
        <dbReference type="ARBA" id="ARBA00022737"/>
    </source>
</evidence>
<dbReference type="GO" id="GO:0005524">
    <property type="term" value="F:ATP binding"/>
    <property type="evidence" value="ECO:0007669"/>
    <property type="project" value="UniProtKB-UniRule"/>
</dbReference>
<protein>
    <recommendedName>
        <fullName evidence="3">non-specific serine/threonine protein kinase</fullName>
        <ecNumber evidence="3">2.7.11.1</ecNumber>
    </recommendedName>
</protein>
<dbReference type="FunFam" id="1.10.510.10:FF:000453">
    <property type="entry name" value="LRR receptor-like serine/threonine-protein kinase HSL2"/>
    <property type="match status" value="1"/>
</dbReference>
<evidence type="ECO:0000256" key="8">
    <source>
        <dbReference type="ARBA" id="ARBA00022729"/>
    </source>
</evidence>
<dbReference type="InterPro" id="IPR008271">
    <property type="entry name" value="Ser/Thr_kinase_AS"/>
</dbReference>
<evidence type="ECO:0000313" key="21">
    <source>
        <dbReference type="Proteomes" id="UP000326939"/>
    </source>
</evidence>
<feature type="transmembrane region" description="Helical" evidence="18">
    <location>
        <begin position="21"/>
        <end position="38"/>
    </location>
</feature>
<dbReference type="FunFam" id="3.80.10.10:FF:000129">
    <property type="entry name" value="Leucine-rich repeat receptor-like kinase"/>
    <property type="match status" value="1"/>
</dbReference>
<keyword evidence="16" id="KW-0325">Glycoprotein</keyword>
<feature type="domain" description="Protein kinase" evidence="19">
    <location>
        <begin position="671"/>
        <end position="945"/>
    </location>
</feature>
<feature type="binding site" evidence="17">
    <location>
        <position position="699"/>
    </location>
    <ligand>
        <name>ATP</name>
        <dbReference type="ChEBI" id="CHEBI:30616"/>
    </ligand>
</feature>
<accession>A0A5N5N341</accession>
<dbReference type="FunFam" id="3.80.10.10:FF:000041">
    <property type="entry name" value="LRR receptor-like serine/threonine-protein kinase ERECTA"/>
    <property type="match status" value="1"/>
</dbReference>
<dbReference type="PROSITE" id="PS00108">
    <property type="entry name" value="PROTEIN_KINASE_ST"/>
    <property type="match status" value="1"/>
</dbReference>
<dbReference type="SMART" id="SM00220">
    <property type="entry name" value="S_TKc"/>
    <property type="match status" value="1"/>
</dbReference>
<evidence type="ECO:0000256" key="14">
    <source>
        <dbReference type="ARBA" id="ARBA00023136"/>
    </source>
</evidence>
<dbReference type="Gene3D" id="3.80.10.10">
    <property type="entry name" value="Ribonuclease Inhibitor"/>
    <property type="match status" value="3"/>
</dbReference>
<dbReference type="CDD" id="cd14066">
    <property type="entry name" value="STKc_IRAK"/>
    <property type="match status" value="1"/>
</dbReference>
<evidence type="ECO:0000256" key="3">
    <source>
        <dbReference type="ARBA" id="ARBA00012513"/>
    </source>
</evidence>
<keyword evidence="5" id="KW-0433">Leucine-rich repeat</keyword>
<comment type="caution">
    <text evidence="20">The sequence shown here is derived from an EMBL/GenBank/DDBJ whole genome shotgun (WGS) entry which is preliminary data.</text>
</comment>
<keyword evidence="6" id="KW-0808">Transferase</keyword>
<dbReference type="InterPro" id="IPR000719">
    <property type="entry name" value="Prot_kinase_dom"/>
</dbReference>
<evidence type="ECO:0000256" key="11">
    <source>
        <dbReference type="ARBA" id="ARBA00022777"/>
    </source>
</evidence>
<evidence type="ECO:0000256" key="6">
    <source>
        <dbReference type="ARBA" id="ARBA00022679"/>
    </source>
</evidence>
<dbReference type="EMBL" id="VDCV01000004">
    <property type="protein sequence ID" value="KAB5561834.1"/>
    <property type="molecule type" value="Genomic_DNA"/>
</dbReference>
<dbReference type="GO" id="GO:0004674">
    <property type="term" value="F:protein serine/threonine kinase activity"/>
    <property type="evidence" value="ECO:0007669"/>
    <property type="project" value="UniProtKB-KW"/>
</dbReference>
<dbReference type="InterPro" id="IPR001611">
    <property type="entry name" value="Leu-rich_rpt"/>
</dbReference>
<comment type="subcellular location">
    <subcellularLocation>
        <location evidence="1">Membrane</location>
        <topology evidence="1">Single-pass type I membrane protein</topology>
    </subcellularLocation>
</comment>
<evidence type="ECO:0000256" key="2">
    <source>
        <dbReference type="ARBA" id="ARBA00008684"/>
    </source>
</evidence>
<keyword evidence="9" id="KW-0677">Repeat</keyword>
<feature type="transmembrane region" description="Helical" evidence="18">
    <location>
        <begin position="58"/>
        <end position="81"/>
    </location>
</feature>
<keyword evidence="8" id="KW-0732">Signal</keyword>
<keyword evidence="13 18" id="KW-1133">Transmembrane helix</keyword>
<proteinExistence type="inferred from homology"/>
<dbReference type="FunFam" id="3.30.200.20:FF:000328">
    <property type="entry name" value="Leucine-rich repeat protein kinase family protein"/>
    <property type="match status" value="1"/>
</dbReference>
<dbReference type="InterPro" id="IPR011009">
    <property type="entry name" value="Kinase-like_dom_sf"/>
</dbReference>
<name>A0A5N5N341_9ROSI</name>
<feature type="transmembrane region" description="Helical" evidence="18">
    <location>
        <begin position="606"/>
        <end position="630"/>
    </location>
</feature>
<evidence type="ECO:0000313" key="20">
    <source>
        <dbReference type="EMBL" id="KAB5561834.1"/>
    </source>
</evidence>
<dbReference type="SUPFAM" id="SSF52058">
    <property type="entry name" value="L domain-like"/>
    <property type="match status" value="1"/>
</dbReference>
<dbReference type="InterPro" id="IPR017441">
    <property type="entry name" value="Protein_kinase_ATP_BS"/>
</dbReference>
<evidence type="ECO:0000256" key="5">
    <source>
        <dbReference type="ARBA" id="ARBA00022614"/>
    </source>
</evidence>
<dbReference type="EC" id="2.7.11.1" evidence="3"/>
<evidence type="ECO:0000256" key="7">
    <source>
        <dbReference type="ARBA" id="ARBA00022692"/>
    </source>
</evidence>